<dbReference type="Gene3D" id="3.40.50.880">
    <property type="match status" value="1"/>
</dbReference>
<evidence type="ECO:0000313" key="2">
    <source>
        <dbReference type="EMBL" id="MBL0887977.1"/>
    </source>
</evidence>
<name>A0ABS1LNX8_9MICO</name>
<dbReference type="SUPFAM" id="SSF52317">
    <property type="entry name" value="Class I glutamine amidotransferase-like"/>
    <property type="match status" value="1"/>
</dbReference>
<feature type="domain" description="DJ-1/PfpI" evidence="1">
    <location>
        <begin position="5"/>
        <end position="166"/>
    </location>
</feature>
<sequence length="210" mass="22718">MSGRTIALYTTETMADWEYAYLTTQVAGAEAVWPGRFTLEFAGDGTDTVRSLGGLPVRPTTDLEALASDESLAALVIPGGDRYGQGHERLLDLVGVLLARDVPVAAICGATYLLARGGLLDTRRHTSNDASFLRMSGYQGGDHYVDAPVVTDQGITTASGLQAIPFTAAVARLTGLQPEPVVDAWEQLYDTRRPEHFYALREATREWQDA</sequence>
<keyword evidence="3" id="KW-1185">Reference proteome</keyword>
<accession>A0ABS1LNX8</accession>
<evidence type="ECO:0000259" key="1">
    <source>
        <dbReference type="Pfam" id="PF01965"/>
    </source>
</evidence>
<reference evidence="2 3" key="1">
    <citation type="journal article" date="2021" name="Arch. Microbiol.">
        <title>Myceligenerans indicum sp. nov., an actinobacterium isolated from mangrove sediment of Sundarbans, India.</title>
        <authorList>
            <person name="Asha K."/>
            <person name="Bhadury P."/>
        </authorList>
    </citation>
    <scope>NUCLEOTIDE SEQUENCE [LARGE SCALE GENOMIC DNA]</scope>
    <source>
        <strain evidence="2 3">I2</strain>
    </source>
</reference>
<gene>
    <name evidence="2" type="ORF">HGK34_17095</name>
</gene>
<proteinExistence type="predicted"/>
<comment type="caution">
    <text evidence="2">The sequence shown here is derived from an EMBL/GenBank/DDBJ whole genome shotgun (WGS) entry which is preliminary data.</text>
</comment>
<protein>
    <submittedName>
        <fullName evidence="2">Thiamine biosynthesis protein ThiJ</fullName>
    </submittedName>
</protein>
<organism evidence="2 3">
    <name type="scientific">Myceligenerans indicum</name>
    <dbReference type="NCBI Taxonomy" id="2593663"/>
    <lineage>
        <taxon>Bacteria</taxon>
        <taxon>Bacillati</taxon>
        <taxon>Actinomycetota</taxon>
        <taxon>Actinomycetes</taxon>
        <taxon>Micrococcales</taxon>
        <taxon>Promicromonosporaceae</taxon>
        <taxon>Myceligenerans</taxon>
    </lineage>
</organism>
<dbReference type="RefSeq" id="WP_201849606.1">
    <property type="nucleotide sequence ID" value="NZ_JABBYC010000040.1"/>
</dbReference>
<evidence type="ECO:0000313" key="3">
    <source>
        <dbReference type="Proteomes" id="UP000675409"/>
    </source>
</evidence>
<dbReference type="Pfam" id="PF01965">
    <property type="entry name" value="DJ-1_PfpI"/>
    <property type="match status" value="1"/>
</dbReference>
<dbReference type="InterPro" id="IPR029062">
    <property type="entry name" value="Class_I_gatase-like"/>
</dbReference>
<dbReference type="EMBL" id="JABBYC010000040">
    <property type="protein sequence ID" value="MBL0887977.1"/>
    <property type="molecule type" value="Genomic_DNA"/>
</dbReference>
<dbReference type="Proteomes" id="UP000675409">
    <property type="component" value="Unassembled WGS sequence"/>
</dbReference>
<dbReference type="InterPro" id="IPR002818">
    <property type="entry name" value="DJ-1/PfpI"/>
</dbReference>